<dbReference type="Proteomes" id="UP000609879">
    <property type="component" value="Unassembled WGS sequence"/>
</dbReference>
<protein>
    <recommendedName>
        <fullName evidence="4">PH domain-containing protein</fullName>
    </recommendedName>
</protein>
<feature type="transmembrane region" description="Helical" evidence="1">
    <location>
        <begin position="57"/>
        <end position="78"/>
    </location>
</feature>
<keyword evidence="3" id="KW-1185">Reference proteome</keyword>
<evidence type="ECO:0000256" key="1">
    <source>
        <dbReference type="SAM" id="Phobius"/>
    </source>
</evidence>
<evidence type="ECO:0000313" key="2">
    <source>
        <dbReference type="EMBL" id="GID76350.1"/>
    </source>
</evidence>
<gene>
    <name evidence="2" type="ORF">Ade02nite_49910</name>
</gene>
<keyword evidence="1" id="KW-1133">Transmembrane helix</keyword>
<accession>A0ABQ3Y934</accession>
<keyword evidence="1" id="KW-0472">Membrane</keyword>
<name>A0ABQ3Y934_9ACTN</name>
<evidence type="ECO:0000313" key="3">
    <source>
        <dbReference type="Proteomes" id="UP000609879"/>
    </source>
</evidence>
<keyword evidence="1" id="KW-0812">Transmembrane</keyword>
<comment type="caution">
    <text evidence="2">The sequence shown here is derived from an EMBL/GenBank/DDBJ whole genome shotgun (WGS) entry which is preliminary data.</text>
</comment>
<proteinExistence type="predicted"/>
<dbReference type="EMBL" id="BOMI01000098">
    <property type="protein sequence ID" value="GID76350.1"/>
    <property type="molecule type" value="Genomic_DNA"/>
</dbReference>
<reference evidence="2 3" key="1">
    <citation type="submission" date="2021-01" db="EMBL/GenBank/DDBJ databases">
        <title>Whole genome shotgun sequence of Actinoplanes deccanensis NBRC 13994.</title>
        <authorList>
            <person name="Komaki H."/>
            <person name="Tamura T."/>
        </authorList>
    </citation>
    <scope>NUCLEOTIDE SEQUENCE [LARGE SCALE GENOMIC DNA]</scope>
    <source>
        <strain evidence="2 3">NBRC 13994</strain>
    </source>
</reference>
<feature type="transmembrane region" description="Helical" evidence="1">
    <location>
        <begin position="28"/>
        <end position="51"/>
    </location>
</feature>
<evidence type="ECO:0008006" key="4">
    <source>
        <dbReference type="Google" id="ProtNLM"/>
    </source>
</evidence>
<sequence length="184" mass="19918">MKGMIAPDQVVAPARDAVLFRSSPVRTFVTVFVLLMLSFGLVSPIMALIVGGTGNPWWHTALQAAAVAVLGAGCFAWSARGSLNTWVRVSSGGLELAAQDSDPILLAWTDIASVRVRRARLRNVLDVTPVDLDSVHPVQGERVGWPTMTETPDGPGFTADLSEIWPGPRRLRRELAKHLRQTEG</sequence>
<organism evidence="2 3">
    <name type="scientific">Paractinoplanes deccanensis</name>
    <dbReference type="NCBI Taxonomy" id="113561"/>
    <lineage>
        <taxon>Bacteria</taxon>
        <taxon>Bacillati</taxon>
        <taxon>Actinomycetota</taxon>
        <taxon>Actinomycetes</taxon>
        <taxon>Micromonosporales</taxon>
        <taxon>Micromonosporaceae</taxon>
        <taxon>Paractinoplanes</taxon>
    </lineage>
</organism>